<dbReference type="PANTHER" id="PTHR10480:SF8">
    <property type="entry name" value="PROTEIN UNC-13 HOMOLOG B"/>
    <property type="match status" value="1"/>
</dbReference>
<dbReference type="PRINTS" id="PR00360">
    <property type="entry name" value="C2DOMAIN"/>
</dbReference>
<keyword evidence="6" id="KW-0106">Calcium</keyword>
<evidence type="ECO:0000256" key="7">
    <source>
        <dbReference type="SAM" id="MobiDB-lite"/>
    </source>
</evidence>
<evidence type="ECO:0000256" key="6">
    <source>
        <dbReference type="ARBA" id="ARBA00022837"/>
    </source>
</evidence>
<dbReference type="FunFam" id="2.60.40.150:FF:000031">
    <property type="entry name" value="Protein unc-13 homolog B"/>
    <property type="match status" value="1"/>
</dbReference>
<feature type="domain" description="MHD2" evidence="11">
    <location>
        <begin position="1071"/>
        <end position="1211"/>
    </location>
</feature>
<dbReference type="InterPro" id="IPR002219">
    <property type="entry name" value="PKC_DAG/PE"/>
</dbReference>
<dbReference type="Gene3D" id="2.60.40.150">
    <property type="entry name" value="C2 domain"/>
    <property type="match status" value="3"/>
</dbReference>
<dbReference type="GO" id="GO:0030672">
    <property type="term" value="C:synaptic vesicle membrane"/>
    <property type="evidence" value="ECO:0007669"/>
    <property type="project" value="TreeGrafter"/>
</dbReference>
<dbReference type="GO" id="GO:0061789">
    <property type="term" value="P:dense core granule priming"/>
    <property type="evidence" value="ECO:0007669"/>
    <property type="project" value="TreeGrafter"/>
</dbReference>
<keyword evidence="4" id="KW-0863">Zinc-finger</keyword>
<dbReference type="Gene3D" id="1.20.58.1100">
    <property type="match status" value="1"/>
</dbReference>
<sequence>FLTCKFNSYVTLKVQNVKSTSITVRGDQPCWEQDFMFEINCLDLGLIVEVWNKGLIWDTMLGTAWIPLKSIRQSEEEGSGDWTFLDAEVLMKADEIYGTKNPTHHQVLLDSRFELPFDIPDDEAQYWTGKLDRINTMRIYDEVSRRSVLWSLPCCPSTALDDHDSAVDDRDSDYRSETSNSLPPRYHTTAQPNSSMHQYPMGPQLQNHLDSCTDSMHSFDMDYRDHRESSLDQARVYDDTQIISVDLDLPCFFNVLEKLMHLFLYEYKRIILFFVHSGGSGLFGIDSMPDLRKRKPIPLVSDVVSKNHVYKKTLQALIYPISCTTPHNFEVWTATTPTYCYECEGLLWGIARQGMRCSECGVKCHEKCQELLNADCLQRAAEKSSKHGAEDRTQNIIMAMKDRMKIRERNKPEIFDVIRDVFVVSKVIHTQQMKTIKQSVLDGTSKWSAKITITVLCAQGLQAKDKTGSSDPYVTVQVGKTKKRTKTIYGNLNPVWEENFHFECHNSSDRIKVRVWDEDDDIKSRVKQRLKRESDDFLGQSIIEVRTLSGEMDVWYNLEKRTDKSAVSGAIRLQISVEIKGEEKVAPYHVQYTCLHENLFHHSTDILGQGVVRIPDAKGDDAWKVYFDEVSQEIVDEFAMRYGIESIYQAMTNFACLSSKYMCPGVPAVMSTLLANINAFYAHTTASTNVSASDRFSASNFGKERFVKLLDQLHNSLRIDLSTYRNNFPASSKDRLQDLKSTVDLLTSITFFRMKVQELQSPPRASQVVRDCVKACLNSTYDYIFNNCQELYSRQYQPLDTHKEDLPLEEQGPSIKNLDFWPKLITLIVSIVEEDRNSYTPVLSQLLTMTFLNLTEMSKNRFTLFYPLLHSFRWFLQFVLQWLDENEYISMEFMHGALERDKKDGFQQTSEHALFSCSVVDIFTQLNQSFEIIKKLDCPDPKVMAHYSRRFAKTISKVLLQYSAILTKSFPSYSDKEKITCVLMNNVQQLRIQLEKMFESMGAKRLDTDASDLLNELQVKLNNVLDELSTTFGNSFQVHIDDCMRQMASLLYQIKGPVNTDSRNMVEADSDNMLRPLMDFLDSKLTLFATACEKTVLKRVLKELWRIVMSSLEKTIVLPQGNGTFGAQILSAAKELGQLSKLKDHMAGEAKSLTPKQCAVINIALDTIKQYFHAGGNGLKKAFLEKNSELTSLRHALSLYTQTTDTLIKTFVTTQHAQVHNGKGIRLTPNEKIQPSRGSGVDKSVGEISIQIDLFTHPGTGEHKVTIKVVGANDLKWQTSGMFRPFVEITMIGPHLSDKKRKFQTKSKNNSWAPNQAIDGFECYELQMCVKDYCFGRADRVVGMAVMQLRDVAEKGSVACWCPLGQRVTMDDTGLTAMRILSQRSNDEVAKEFVKLKSEIRSVEEGR</sequence>
<evidence type="ECO:0000259" key="8">
    <source>
        <dbReference type="PROSITE" id="PS50004"/>
    </source>
</evidence>
<dbReference type="CDD" id="cd20859">
    <property type="entry name" value="C1_Munc13-2-like"/>
    <property type="match status" value="1"/>
</dbReference>
<dbReference type="Pfam" id="PF00168">
    <property type="entry name" value="C2"/>
    <property type="match status" value="3"/>
</dbReference>
<keyword evidence="3" id="KW-0677">Repeat</keyword>
<evidence type="ECO:0000259" key="9">
    <source>
        <dbReference type="PROSITE" id="PS50081"/>
    </source>
</evidence>
<evidence type="ECO:0000259" key="11">
    <source>
        <dbReference type="PROSITE" id="PS51259"/>
    </source>
</evidence>
<dbReference type="SMART" id="SM00109">
    <property type="entry name" value="C1"/>
    <property type="match status" value="1"/>
</dbReference>
<evidence type="ECO:0000313" key="13">
    <source>
        <dbReference type="Proteomes" id="UP000314982"/>
    </source>
</evidence>
<feature type="domain" description="C2" evidence="8">
    <location>
        <begin position="1244"/>
        <end position="1362"/>
    </location>
</feature>
<dbReference type="GO" id="GO:0043195">
    <property type="term" value="C:terminal bouton"/>
    <property type="evidence" value="ECO:0007669"/>
    <property type="project" value="TreeGrafter"/>
</dbReference>
<keyword evidence="1" id="KW-0268">Exocytosis</keyword>
<evidence type="ECO:0000256" key="2">
    <source>
        <dbReference type="ARBA" id="ARBA00022723"/>
    </source>
</evidence>
<evidence type="ECO:0000256" key="3">
    <source>
        <dbReference type="ARBA" id="ARBA00022737"/>
    </source>
</evidence>
<dbReference type="GO" id="GO:0019992">
    <property type="term" value="F:diacylglycerol binding"/>
    <property type="evidence" value="ECO:0007669"/>
    <property type="project" value="InterPro"/>
</dbReference>
<reference evidence="13" key="1">
    <citation type="submission" date="2018-06" db="EMBL/GenBank/DDBJ databases">
        <title>Genome assembly of Danube salmon.</title>
        <authorList>
            <person name="Macqueen D.J."/>
            <person name="Gundappa M.K."/>
        </authorList>
    </citation>
    <scope>NUCLEOTIDE SEQUENCE [LARGE SCALE GENOMIC DNA]</scope>
</reference>
<dbReference type="GO" id="GO:0008270">
    <property type="term" value="F:zinc ion binding"/>
    <property type="evidence" value="ECO:0007669"/>
    <property type="project" value="UniProtKB-KW"/>
</dbReference>
<dbReference type="Gene3D" id="1.10.357.50">
    <property type="match status" value="1"/>
</dbReference>
<dbReference type="FunFam" id="1.20.58.1100:FF:000002">
    <property type="entry name" value="Unc-13, isoform C"/>
    <property type="match status" value="1"/>
</dbReference>
<dbReference type="GO" id="GO:0042734">
    <property type="term" value="C:presynaptic membrane"/>
    <property type="evidence" value="ECO:0007669"/>
    <property type="project" value="TreeGrafter"/>
</dbReference>
<dbReference type="GO" id="GO:0035249">
    <property type="term" value="P:synaptic transmission, glutamatergic"/>
    <property type="evidence" value="ECO:0007669"/>
    <property type="project" value="TreeGrafter"/>
</dbReference>
<reference evidence="12" key="3">
    <citation type="submission" date="2025-09" db="UniProtKB">
        <authorList>
            <consortium name="Ensembl"/>
        </authorList>
    </citation>
    <scope>IDENTIFICATION</scope>
</reference>
<reference evidence="12" key="2">
    <citation type="submission" date="2025-08" db="UniProtKB">
        <authorList>
            <consortium name="Ensembl"/>
        </authorList>
    </citation>
    <scope>IDENTIFICATION</scope>
</reference>
<dbReference type="InterPro" id="IPR037302">
    <property type="entry name" value="Unc-13_C2B"/>
</dbReference>
<evidence type="ECO:0000259" key="10">
    <source>
        <dbReference type="PROSITE" id="PS51258"/>
    </source>
</evidence>
<evidence type="ECO:0000256" key="4">
    <source>
        <dbReference type="ARBA" id="ARBA00022771"/>
    </source>
</evidence>
<keyword evidence="2" id="KW-0479">Metal-binding</keyword>
<dbReference type="GO" id="GO:0031594">
    <property type="term" value="C:neuromuscular junction"/>
    <property type="evidence" value="ECO:0007669"/>
    <property type="project" value="TreeGrafter"/>
</dbReference>
<dbReference type="GO" id="GO:0005509">
    <property type="term" value="F:calcium ion binding"/>
    <property type="evidence" value="ECO:0007669"/>
    <property type="project" value="InterPro"/>
</dbReference>
<feature type="domain" description="C2" evidence="8">
    <location>
        <begin position="1"/>
        <end position="83"/>
    </location>
</feature>
<dbReference type="InterPro" id="IPR014772">
    <property type="entry name" value="Munc13_dom-2"/>
</dbReference>
<dbReference type="FunFam" id="3.30.60.20:FF:000001">
    <property type="entry name" value="Protein unc-13 homolog B"/>
    <property type="match status" value="1"/>
</dbReference>
<dbReference type="SMART" id="SM01145">
    <property type="entry name" value="DUF1041"/>
    <property type="match status" value="1"/>
</dbReference>
<accession>A0A4W5P4S0</accession>
<feature type="domain" description="C2" evidence="8">
    <location>
        <begin position="432"/>
        <end position="556"/>
    </location>
</feature>
<feature type="compositionally biased region" description="Polar residues" evidence="7">
    <location>
        <begin position="177"/>
        <end position="197"/>
    </location>
</feature>
<dbReference type="InterPro" id="IPR014770">
    <property type="entry name" value="Munc13_1"/>
</dbReference>
<dbReference type="GO" id="GO:0016082">
    <property type="term" value="P:synaptic vesicle priming"/>
    <property type="evidence" value="ECO:0007669"/>
    <property type="project" value="TreeGrafter"/>
</dbReference>
<dbReference type="SUPFAM" id="SSF49562">
    <property type="entry name" value="C2 domain (Calcium/lipid-binding domain, CaLB)"/>
    <property type="match status" value="3"/>
</dbReference>
<dbReference type="PROSITE" id="PS51259">
    <property type="entry name" value="MHD2"/>
    <property type="match status" value="1"/>
</dbReference>
<dbReference type="InterPro" id="IPR035892">
    <property type="entry name" value="C2_domain_sf"/>
</dbReference>
<feature type="region of interest" description="Disordered" evidence="7">
    <location>
        <begin position="161"/>
        <end position="204"/>
    </location>
</feature>
<dbReference type="Pfam" id="PF00130">
    <property type="entry name" value="C1_1"/>
    <property type="match status" value="1"/>
</dbReference>
<dbReference type="Proteomes" id="UP000314982">
    <property type="component" value="Unassembled WGS sequence"/>
</dbReference>
<dbReference type="Pfam" id="PF06292">
    <property type="entry name" value="MUN"/>
    <property type="match status" value="2"/>
</dbReference>
<keyword evidence="13" id="KW-1185">Reference proteome</keyword>
<dbReference type="PROSITE" id="PS50004">
    <property type="entry name" value="C2"/>
    <property type="match status" value="3"/>
</dbReference>
<dbReference type="PROSITE" id="PS51258">
    <property type="entry name" value="MHD1"/>
    <property type="match status" value="1"/>
</dbReference>
<dbReference type="InterPro" id="IPR027080">
    <property type="entry name" value="Unc-13"/>
</dbReference>
<feature type="domain" description="Phorbol-ester/DAG-type" evidence="9">
    <location>
        <begin position="326"/>
        <end position="376"/>
    </location>
</feature>
<dbReference type="GO" id="GO:0016081">
    <property type="term" value="P:synaptic vesicle docking"/>
    <property type="evidence" value="ECO:0007669"/>
    <property type="project" value="TreeGrafter"/>
</dbReference>
<dbReference type="FunFam" id="2.60.40.150:FF:000014">
    <property type="entry name" value="protein unc-13 homolog B"/>
    <property type="match status" value="1"/>
</dbReference>
<evidence type="ECO:0008006" key="14">
    <source>
        <dbReference type="Google" id="ProtNLM"/>
    </source>
</evidence>
<protein>
    <recommendedName>
        <fullName evidence="14">Unc-13 homolog B</fullName>
    </recommendedName>
</protein>
<dbReference type="GO" id="GO:0098831">
    <property type="term" value="C:presynaptic active zone cytoplasmic component"/>
    <property type="evidence" value="ECO:0007669"/>
    <property type="project" value="TreeGrafter"/>
</dbReference>
<dbReference type="FunFam" id="2.60.40.150:FF:000002">
    <property type="entry name" value="Protein unc-13 homolog B"/>
    <property type="match status" value="1"/>
</dbReference>
<dbReference type="SUPFAM" id="SSF57889">
    <property type="entry name" value="Cysteine-rich domain"/>
    <property type="match status" value="1"/>
</dbReference>
<dbReference type="PROSITE" id="PS50081">
    <property type="entry name" value="ZF_DAG_PE_2"/>
    <property type="match status" value="1"/>
</dbReference>
<dbReference type="SMART" id="SM00239">
    <property type="entry name" value="C2"/>
    <property type="match status" value="3"/>
</dbReference>
<keyword evidence="5" id="KW-0862">Zinc</keyword>
<dbReference type="GO" id="GO:0005543">
    <property type="term" value="F:phospholipid binding"/>
    <property type="evidence" value="ECO:0007669"/>
    <property type="project" value="InterPro"/>
</dbReference>
<evidence type="ECO:0000256" key="1">
    <source>
        <dbReference type="ARBA" id="ARBA00022483"/>
    </source>
</evidence>
<dbReference type="InterPro" id="IPR046349">
    <property type="entry name" value="C1-like_sf"/>
</dbReference>
<dbReference type="InterPro" id="IPR010439">
    <property type="entry name" value="MUN_dom"/>
</dbReference>
<feature type="compositionally biased region" description="Basic and acidic residues" evidence="7">
    <location>
        <begin position="161"/>
        <end position="176"/>
    </location>
</feature>
<dbReference type="GO" id="GO:0005516">
    <property type="term" value="F:calmodulin binding"/>
    <property type="evidence" value="ECO:0007669"/>
    <property type="project" value="TreeGrafter"/>
</dbReference>
<dbReference type="Gene3D" id="3.30.60.20">
    <property type="match status" value="1"/>
</dbReference>
<dbReference type="GeneTree" id="ENSGT00940000165775"/>
<organism evidence="12 13">
    <name type="scientific">Hucho hucho</name>
    <name type="common">huchen</name>
    <dbReference type="NCBI Taxonomy" id="62062"/>
    <lineage>
        <taxon>Eukaryota</taxon>
        <taxon>Metazoa</taxon>
        <taxon>Chordata</taxon>
        <taxon>Craniata</taxon>
        <taxon>Vertebrata</taxon>
        <taxon>Euteleostomi</taxon>
        <taxon>Actinopterygii</taxon>
        <taxon>Neopterygii</taxon>
        <taxon>Teleostei</taxon>
        <taxon>Protacanthopterygii</taxon>
        <taxon>Salmoniformes</taxon>
        <taxon>Salmonidae</taxon>
        <taxon>Salmoninae</taxon>
        <taxon>Hucho</taxon>
    </lineage>
</organism>
<dbReference type="PROSITE" id="PS00479">
    <property type="entry name" value="ZF_DAG_PE_1"/>
    <property type="match status" value="1"/>
</dbReference>
<evidence type="ECO:0000256" key="5">
    <source>
        <dbReference type="ARBA" id="ARBA00022833"/>
    </source>
</evidence>
<dbReference type="InterPro" id="IPR000008">
    <property type="entry name" value="C2_dom"/>
</dbReference>
<name>A0A4W5P4S0_9TELE</name>
<dbReference type="Ensembl" id="ENSHHUT00000061670.1">
    <property type="protein sequence ID" value="ENSHHUP00000059631.1"/>
    <property type="gene ID" value="ENSHHUG00000035049.1"/>
</dbReference>
<dbReference type="PANTHER" id="PTHR10480">
    <property type="entry name" value="PROTEIN UNC-13 HOMOLOG"/>
    <property type="match status" value="1"/>
</dbReference>
<proteinExistence type="predicted"/>
<evidence type="ECO:0000313" key="12">
    <source>
        <dbReference type="Ensembl" id="ENSHHUP00000059631.1"/>
    </source>
</evidence>
<dbReference type="GO" id="GO:0017075">
    <property type="term" value="F:syntaxin-1 binding"/>
    <property type="evidence" value="ECO:0007669"/>
    <property type="project" value="TreeGrafter"/>
</dbReference>
<dbReference type="GO" id="GO:0099525">
    <property type="term" value="P:presynaptic dense core vesicle exocytosis"/>
    <property type="evidence" value="ECO:0007669"/>
    <property type="project" value="TreeGrafter"/>
</dbReference>
<dbReference type="CDD" id="cd04027">
    <property type="entry name" value="C2B_Munc13"/>
    <property type="match status" value="1"/>
</dbReference>
<dbReference type="FunFam" id="1.10.357.50:FF:000001">
    <property type="entry name" value="Protein unc-13 homolog B"/>
    <property type="match status" value="1"/>
</dbReference>
<feature type="domain" description="MHD1" evidence="10">
    <location>
        <begin position="837"/>
        <end position="966"/>
    </location>
</feature>